<reference evidence="3 4" key="1">
    <citation type="submission" date="2018-06" db="EMBL/GenBank/DDBJ databases">
        <authorList>
            <consortium name="Pathogen Informatics"/>
            <person name="Doyle S."/>
        </authorList>
    </citation>
    <scope>NUCLEOTIDE SEQUENCE [LARGE SCALE GENOMIC DNA]</scope>
    <source>
        <strain evidence="3 4">NCTC10860</strain>
    </source>
</reference>
<evidence type="ECO:0000313" key="2">
    <source>
        <dbReference type="EMBL" id="MDH0567383.1"/>
    </source>
</evidence>
<feature type="transmembrane region" description="Helical" evidence="1">
    <location>
        <begin position="71"/>
        <end position="93"/>
    </location>
</feature>
<keyword evidence="1" id="KW-0812">Transmembrane</keyword>
<name>A0A061CPU3_ECTOL</name>
<protein>
    <submittedName>
        <fullName evidence="3">Membrane protein</fullName>
    </submittedName>
    <submittedName>
        <fullName evidence="2">Phage holin family protein</fullName>
    </submittedName>
</protein>
<dbReference type="EMBL" id="UGUW01000004">
    <property type="protein sequence ID" value="SUD59453.1"/>
    <property type="molecule type" value="Genomic_DNA"/>
</dbReference>
<dbReference type="AlphaFoldDB" id="A0A061CPU3"/>
<accession>A0A061CPU3</accession>
<gene>
    <name evidence="2" type="ORF">N7671_09010</name>
    <name evidence="3" type="ORF">NCTC10860_01733</name>
</gene>
<dbReference type="Proteomes" id="UP001159292">
    <property type="component" value="Unassembled WGS sequence"/>
</dbReference>
<keyword evidence="1" id="KW-0472">Membrane</keyword>
<proteinExistence type="predicted"/>
<dbReference type="RefSeq" id="WP_003461989.1">
    <property type="nucleotide sequence ID" value="NZ_JANKBU010000006.1"/>
</dbReference>
<evidence type="ECO:0000313" key="4">
    <source>
        <dbReference type="Proteomes" id="UP000254084"/>
    </source>
</evidence>
<evidence type="ECO:0000256" key="1">
    <source>
        <dbReference type="SAM" id="Phobius"/>
    </source>
</evidence>
<sequence length="119" mass="12887">MSNGPSPRRLGAALLGLLQGHVALLAHELEDQRDQALRALLLGGLCLAFALLLLIGLSALLLIIYWDTHRLAVATGLCLFYGFGLLGCGAWLLTSLRNAEPPFSASLEELQRDREQLLP</sequence>
<dbReference type="Pfam" id="PF07332">
    <property type="entry name" value="Phage_holin_3_6"/>
    <property type="match status" value="1"/>
</dbReference>
<dbReference type="InterPro" id="IPR009937">
    <property type="entry name" value="Phage_holin_3_6"/>
</dbReference>
<reference evidence="2" key="2">
    <citation type="submission" date="2022-09" db="EMBL/GenBank/DDBJ databases">
        <title>Intensive care unit water sources are persistently colonized with multi-drug resistant bacteria and are the site of extensive horizontal gene transfer of antibiotic resistance genes.</title>
        <authorList>
            <person name="Diorio-Toth L."/>
        </authorList>
    </citation>
    <scope>NUCLEOTIDE SEQUENCE</scope>
    <source>
        <strain evidence="2">GD04000</strain>
    </source>
</reference>
<dbReference type="Proteomes" id="UP000254084">
    <property type="component" value="Unassembled WGS sequence"/>
</dbReference>
<dbReference type="GeneID" id="300417688"/>
<dbReference type="EMBL" id="JAOEET010000018">
    <property type="protein sequence ID" value="MDH0567383.1"/>
    <property type="molecule type" value="Genomic_DNA"/>
</dbReference>
<evidence type="ECO:0000313" key="3">
    <source>
        <dbReference type="EMBL" id="SUD59453.1"/>
    </source>
</evidence>
<organism evidence="3 4">
    <name type="scientific">Ectopseudomonas oleovorans</name>
    <name type="common">Pseudomonas oleovorans</name>
    <dbReference type="NCBI Taxonomy" id="301"/>
    <lineage>
        <taxon>Bacteria</taxon>
        <taxon>Pseudomonadati</taxon>
        <taxon>Pseudomonadota</taxon>
        <taxon>Gammaproteobacteria</taxon>
        <taxon>Pseudomonadales</taxon>
        <taxon>Pseudomonadaceae</taxon>
        <taxon>Ectopseudomonas</taxon>
    </lineage>
</organism>
<feature type="transmembrane region" description="Helical" evidence="1">
    <location>
        <begin position="36"/>
        <end position="64"/>
    </location>
</feature>
<keyword evidence="1" id="KW-1133">Transmembrane helix</keyword>